<protein>
    <submittedName>
        <fullName evidence="2">Bleomycin resistance family protein</fullName>
    </submittedName>
</protein>
<sequence>MMTKFKSLHPVLWTESWEETIQFYTGILGFTITEKNQIWKWASLQRDGIRIMVSVPNAHESIVKIGFTGSFYFNISMIDDFWETLKDKIEICYEIEDFEWGMREFAVYDNNGYILQFGEAI</sequence>
<name>A0AAD0YA00_9FLAO</name>
<evidence type="ECO:0000313" key="4">
    <source>
        <dbReference type="Proteomes" id="UP000274073"/>
    </source>
</evidence>
<dbReference type="InterPro" id="IPR029068">
    <property type="entry name" value="Glyas_Bleomycin-R_OHBP_Dase"/>
</dbReference>
<dbReference type="InterPro" id="IPR004360">
    <property type="entry name" value="Glyas_Fos-R_dOase_dom"/>
</dbReference>
<dbReference type="SUPFAM" id="SSF54593">
    <property type="entry name" value="Glyoxalase/Bleomycin resistance protein/Dihydroxybiphenyl dioxygenase"/>
    <property type="match status" value="1"/>
</dbReference>
<dbReference type="EMBL" id="CP033915">
    <property type="protein sequence ID" value="AZA85327.1"/>
    <property type="molecule type" value="Genomic_DNA"/>
</dbReference>
<proteinExistence type="predicted"/>
<dbReference type="Proteomes" id="UP000281741">
    <property type="component" value="Chromosome"/>
</dbReference>
<dbReference type="AlphaFoldDB" id="A0AAD0YA00"/>
<reference evidence="4 5" key="1">
    <citation type="submission" date="2018-11" db="EMBL/GenBank/DDBJ databases">
        <title>Proposal to divide the Flavobacteriaceae and reorganize its genera based on Amino Acid Identity values calculated from whole genome sequences.</title>
        <authorList>
            <person name="Nicholson A.C."/>
            <person name="Gulvik C.A."/>
            <person name="Whitney A.M."/>
            <person name="Humrighouse B.W."/>
            <person name="Bell M."/>
            <person name="Holmes B."/>
            <person name="Steigerwalt A.G."/>
            <person name="Villarma A."/>
            <person name="Sheth M."/>
            <person name="Batra D."/>
            <person name="Pryor J."/>
            <person name="Bernardet J.-F."/>
            <person name="Hugo C."/>
            <person name="Kampfer P."/>
            <person name="Newman J."/>
            <person name="McQuiston J.R."/>
        </authorList>
    </citation>
    <scope>NUCLEOTIDE SEQUENCE [LARGE SCALE GENOMIC DNA]</scope>
    <source>
        <strain evidence="2 4">G0207</strain>
        <strain evidence="3 5">H5143</strain>
    </source>
</reference>
<dbReference type="EMBL" id="CP033912">
    <property type="protein sequence ID" value="AZA97432.1"/>
    <property type="molecule type" value="Genomic_DNA"/>
</dbReference>
<evidence type="ECO:0000259" key="1">
    <source>
        <dbReference type="PROSITE" id="PS51819"/>
    </source>
</evidence>
<dbReference type="Gene3D" id="3.10.180.10">
    <property type="entry name" value="2,3-Dihydroxybiphenyl 1,2-Dioxygenase, domain 1"/>
    <property type="match status" value="1"/>
</dbReference>
<keyword evidence="5" id="KW-1185">Reference proteome</keyword>
<organism evidence="2 4">
    <name type="scientific">Chryseobacterium shandongense</name>
    <dbReference type="NCBI Taxonomy" id="1493872"/>
    <lineage>
        <taxon>Bacteria</taxon>
        <taxon>Pseudomonadati</taxon>
        <taxon>Bacteroidota</taxon>
        <taxon>Flavobacteriia</taxon>
        <taxon>Flavobacteriales</taxon>
        <taxon>Weeksellaceae</taxon>
        <taxon>Chryseobacterium group</taxon>
        <taxon>Chryseobacterium</taxon>
    </lineage>
</organism>
<gene>
    <name evidence="2" type="ORF">EG349_00210</name>
    <name evidence="3" type="ORF">EG353_18685</name>
</gene>
<evidence type="ECO:0000313" key="5">
    <source>
        <dbReference type="Proteomes" id="UP000281741"/>
    </source>
</evidence>
<evidence type="ECO:0000313" key="3">
    <source>
        <dbReference type="EMBL" id="AZA97432.1"/>
    </source>
</evidence>
<dbReference type="PROSITE" id="PS51819">
    <property type="entry name" value="VOC"/>
    <property type="match status" value="1"/>
</dbReference>
<feature type="domain" description="VOC" evidence="1">
    <location>
        <begin position="6"/>
        <end position="120"/>
    </location>
</feature>
<dbReference type="Proteomes" id="UP000274073">
    <property type="component" value="Chromosome"/>
</dbReference>
<dbReference type="Pfam" id="PF00903">
    <property type="entry name" value="Glyoxalase"/>
    <property type="match status" value="1"/>
</dbReference>
<dbReference type="InterPro" id="IPR037523">
    <property type="entry name" value="VOC_core"/>
</dbReference>
<evidence type="ECO:0000313" key="2">
    <source>
        <dbReference type="EMBL" id="AZA85327.1"/>
    </source>
</evidence>
<accession>A0AAD0YA00</accession>